<gene>
    <name evidence="9" type="ORF">CHT91_10050</name>
</gene>
<evidence type="ECO:0000256" key="4">
    <source>
        <dbReference type="ARBA" id="ARBA00022692"/>
    </source>
</evidence>
<keyword evidence="4 7" id="KW-0812">Transmembrane</keyword>
<dbReference type="RefSeq" id="WP_065672693.1">
    <property type="nucleotide sequence ID" value="NZ_JAQDJS010000001.1"/>
</dbReference>
<keyword evidence="3" id="KW-1003">Cell membrane</keyword>
<accession>A0A3E2DCX3</accession>
<feature type="transmembrane region" description="Helical" evidence="7">
    <location>
        <begin position="311"/>
        <end position="337"/>
    </location>
</feature>
<keyword evidence="5 7" id="KW-1133">Transmembrane helix</keyword>
<evidence type="ECO:0000256" key="2">
    <source>
        <dbReference type="ARBA" id="ARBA00022448"/>
    </source>
</evidence>
<sequence>MFLARRDLAFAKGRFALMTVVVALICVLVGFLTGLAGGLAQRSVAAVVQVPADRVVLAKTGSTTTWTDSRVHENQLKTWQSADGVSGVTPLGVTQTRASKDGTGSAVAIFGSDVTATSLGTPARGKVIISRTIADDLGLAAGDTVGIGSQKFAVGSVSDDTWYCHSAVVAMGYADWQATVARMGQPKAEPTALLVHGEPDWKAVDKAAGTESASPWKSVRMLPTFGPEIGSLALIIGLLLGISALVVGAFFTVWTIQRQHDIGVLRALGATTQALRRDALGQAGVVLAIGIGAGLVLVTITGFAIRSTMPFAMTWWTVLGPGTLLGLLGLAGAAVAIRSLSRAEPEQALGSAR</sequence>
<name>A0A3E2DCX3_9ACTN</name>
<feature type="transmembrane region" description="Helical" evidence="7">
    <location>
        <begin position="285"/>
        <end position="305"/>
    </location>
</feature>
<evidence type="ECO:0000259" key="8">
    <source>
        <dbReference type="Pfam" id="PF02687"/>
    </source>
</evidence>
<comment type="subcellular location">
    <subcellularLocation>
        <location evidence="1">Cell membrane</location>
        <topology evidence="1">Multi-pass membrane protein</topology>
    </subcellularLocation>
</comment>
<feature type="domain" description="ABC3 transporter permease C-terminal" evidence="8">
    <location>
        <begin position="234"/>
        <end position="345"/>
    </location>
</feature>
<dbReference type="PANTHER" id="PTHR43738">
    <property type="entry name" value="ABC TRANSPORTER, MEMBRANE PROTEIN"/>
    <property type="match status" value="1"/>
</dbReference>
<dbReference type="InterPro" id="IPR003838">
    <property type="entry name" value="ABC3_permease_C"/>
</dbReference>
<evidence type="ECO:0000256" key="5">
    <source>
        <dbReference type="ARBA" id="ARBA00022989"/>
    </source>
</evidence>
<dbReference type="EMBL" id="NOWI01000008">
    <property type="protein sequence ID" value="RFT43245.1"/>
    <property type="molecule type" value="Genomic_DNA"/>
</dbReference>
<dbReference type="Pfam" id="PF02687">
    <property type="entry name" value="FtsX"/>
    <property type="match status" value="1"/>
</dbReference>
<evidence type="ECO:0000313" key="10">
    <source>
        <dbReference type="Proteomes" id="UP000259211"/>
    </source>
</evidence>
<evidence type="ECO:0000256" key="7">
    <source>
        <dbReference type="SAM" id="Phobius"/>
    </source>
</evidence>
<dbReference type="InterPro" id="IPR051125">
    <property type="entry name" value="ABC-4/HrtB_transporter"/>
</dbReference>
<protein>
    <submittedName>
        <fullName evidence="9">ABC transporter permease</fullName>
    </submittedName>
</protein>
<keyword evidence="6 7" id="KW-0472">Membrane</keyword>
<keyword evidence="2" id="KW-0813">Transport</keyword>
<dbReference type="Proteomes" id="UP000259211">
    <property type="component" value="Unassembled WGS sequence"/>
</dbReference>
<evidence type="ECO:0000256" key="3">
    <source>
        <dbReference type="ARBA" id="ARBA00022475"/>
    </source>
</evidence>
<dbReference type="GO" id="GO:0005886">
    <property type="term" value="C:plasma membrane"/>
    <property type="evidence" value="ECO:0007669"/>
    <property type="project" value="UniProtKB-SubCell"/>
</dbReference>
<proteinExistence type="predicted"/>
<evidence type="ECO:0000256" key="6">
    <source>
        <dbReference type="ARBA" id="ARBA00023136"/>
    </source>
</evidence>
<reference evidence="9 10" key="1">
    <citation type="submission" date="2017-07" db="EMBL/GenBank/DDBJ databases">
        <authorList>
            <person name="Sun Z.S."/>
            <person name="Albrecht U."/>
            <person name="Echele G."/>
            <person name="Lee C.C."/>
        </authorList>
    </citation>
    <scope>NUCLEOTIDE SEQUENCE [LARGE SCALE GENOMIC DNA]</scope>
    <source>
        <strain evidence="9 10">P16-029</strain>
    </source>
</reference>
<evidence type="ECO:0000313" key="9">
    <source>
        <dbReference type="EMBL" id="RFT43245.1"/>
    </source>
</evidence>
<feature type="transmembrane region" description="Helical" evidence="7">
    <location>
        <begin position="232"/>
        <end position="256"/>
    </location>
</feature>
<comment type="caution">
    <text evidence="9">The sequence shown here is derived from an EMBL/GenBank/DDBJ whole genome shotgun (WGS) entry which is preliminary data.</text>
</comment>
<dbReference type="PANTHER" id="PTHR43738:SF1">
    <property type="entry name" value="HEMIN TRANSPORT SYSTEM PERMEASE PROTEIN HRTB-RELATED"/>
    <property type="match status" value="1"/>
</dbReference>
<evidence type="ECO:0000256" key="1">
    <source>
        <dbReference type="ARBA" id="ARBA00004651"/>
    </source>
</evidence>
<organism evidence="9 10">
    <name type="scientific">Cutibacterium avidum</name>
    <dbReference type="NCBI Taxonomy" id="33010"/>
    <lineage>
        <taxon>Bacteria</taxon>
        <taxon>Bacillati</taxon>
        <taxon>Actinomycetota</taxon>
        <taxon>Actinomycetes</taxon>
        <taxon>Propionibacteriales</taxon>
        <taxon>Propionibacteriaceae</taxon>
        <taxon>Cutibacterium</taxon>
    </lineage>
</organism>
<dbReference type="AlphaFoldDB" id="A0A3E2DCX3"/>